<evidence type="ECO:0000313" key="2">
    <source>
        <dbReference type="EMBL" id="KIN01090.1"/>
    </source>
</evidence>
<name>A0A0C3HD21_OIDMZ</name>
<feature type="region of interest" description="Disordered" evidence="1">
    <location>
        <begin position="242"/>
        <end position="262"/>
    </location>
</feature>
<dbReference type="HOGENOM" id="CLU_1062083_0_0_1"/>
<proteinExistence type="predicted"/>
<sequence>MPPPKAIQYPDELTQNGPPGADFHIDANPEGTKPTGITTYSTPIVRRANPPTTHDPTKRPPWKKHKFHSRPPTSDWAVLWPRPASYYCPPKASRSTNWAGCHYIDQQVVFDPEIEGLPDWMERNGGKEGRLWSSVDRVVEVPGEKKIKTVEDEWKGLKRRAVQGEDDVKKWVEEEEDLELRINLDDDPDSDTVYDNSFTGADADYRNIADRRVPKSSPRSFGIICQEIRCYGRYHLAQQSGSTHHLGSRDRIDTEGGVEEAE</sequence>
<dbReference type="Proteomes" id="UP000054321">
    <property type="component" value="Unassembled WGS sequence"/>
</dbReference>
<reference evidence="2 3" key="1">
    <citation type="submission" date="2014-04" db="EMBL/GenBank/DDBJ databases">
        <authorList>
            <consortium name="DOE Joint Genome Institute"/>
            <person name="Kuo A."/>
            <person name="Martino E."/>
            <person name="Perotto S."/>
            <person name="Kohler A."/>
            <person name="Nagy L.G."/>
            <person name="Floudas D."/>
            <person name="Copeland A."/>
            <person name="Barry K.W."/>
            <person name="Cichocki N."/>
            <person name="Veneault-Fourrey C."/>
            <person name="LaButti K."/>
            <person name="Lindquist E.A."/>
            <person name="Lipzen A."/>
            <person name="Lundell T."/>
            <person name="Morin E."/>
            <person name="Murat C."/>
            <person name="Sun H."/>
            <person name="Tunlid A."/>
            <person name="Henrissat B."/>
            <person name="Grigoriev I.V."/>
            <person name="Hibbett D.S."/>
            <person name="Martin F."/>
            <person name="Nordberg H.P."/>
            <person name="Cantor M.N."/>
            <person name="Hua S.X."/>
        </authorList>
    </citation>
    <scope>NUCLEOTIDE SEQUENCE [LARGE SCALE GENOMIC DNA]</scope>
    <source>
        <strain evidence="2 3">Zn</strain>
    </source>
</reference>
<evidence type="ECO:0000313" key="3">
    <source>
        <dbReference type="Proteomes" id="UP000054321"/>
    </source>
</evidence>
<dbReference type="EMBL" id="KN832876">
    <property type="protein sequence ID" value="KIN01090.1"/>
    <property type="molecule type" value="Genomic_DNA"/>
</dbReference>
<feature type="region of interest" description="Disordered" evidence="1">
    <location>
        <begin position="1"/>
        <end position="68"/>
    </location>
</feature>
<dbReference type="OrthoDB" id="10613299at2759"/>
<accession>A0A0C3HD21</accession>
<protein>
    <submittedName>
        <fullName evidence="2">Uncharacterized protein</fullName>
    </submittedName>
</protein>
<evidence type="ECO:0000256" key="1">
    <source>
        <dbReference type="SAM" id="MobiDB-lite"/>
    </source>
</evidence>
<reference evidence="3" key="2">
    <citation type="submission" date="2015-01" db="EMBL/GenBank/DDBJ databases">
        <title>Evolutionary Origins and Diversification of the Mycorrhizal Mutualists.</title>
        <authorList>
            <consortium name="DOE Joint Genome Institute"/>
            <consortium name="Mycorrhizal Genomics Consortium"/>
            <person name="Kohler A."/>
            <person name="Kuo A."/>
            <person name="Nagy L.G."/>
            <person name="Floudas D."/>
            <person name="Copeland A."/>
            <person name="Barry K.W."/>
            <person name="Cichocki N."/>
            <person name="Veneault-Fourrey C."/>
            <person name="LaButti K."/>
            <person name="Lindquist E.A."/>
            <person name="Lipzen A."/>
            <person name="Lundell T."/>
            <person name="Morin E."/>
            <person name="Murat C."/>
            <person name="Riley R."/>
            <person name="Ohm R."/>
            <person name="Sun H."/>
            <person name="Tunlid A."/>
            <person name="Henrissat B."/>
            <person name="Grigoriev I.V."/>
            <person name="Hibbett D.S."/>
            <person name="Martin F."/>
        </authorList>
    </citation>
    <scope>NUCLEOTIDE SEQUENCE [LARGE SCALE GENOMIC DNA]</scope>
    <source>
        <strain evidence="3">Zn</strain>
    </source>
</reference>
<dbReference type="InParanoid" id="A0A0C3HD21"/>
<keyword evidence="3" id="KW-1185">Reference proteome</keyword>
<dbReference type="AlphaFoldDB" id="A0A0C3HD21"/>
<gene>
    <name evidence="2" type="ORF">OIDMADRAFT_28789</name>
</gene>
<organism evidence="2 3">
    <name type="scientific">Oidiodendron maius (strain Zn)</name>
    <dbReference type="NCBI Taxonomy" id="913774"/>
    <lineage>
        <taxon>Eukaryota</taxon>
        <taxon>Fungi</taxon>
        <taxon>Dikarya</taxon>
        <taxon>Ascomycota</taxon>
        <taxon>Pezizomycotina</taxon>
        <taxon>Leotiomycetes</taxon>
        <taxon>Leotiomycetes incertae sedis</taxon>
        <taxon>Myxotrichaceae</taxon>
        <taxon>Oidiodendron</taxon>
    </lineage>
</organism>